<dbReference type="Proteomes" id="UP000036947">
    <property type="component" value="Unassembled WGS sequence"/>
</dbReference>
<protein>
    <submittedName>
        <fullName evidence="2">Uncharacterized protein</fullName>
    </submittedName>
</protein>
<accession>A0A0L0NAJ7</accession>
<evidence type="ECO:0000313" key="2">
    <source>
        <dbReference type="EMBL" id="KND90805.1"/>
    </source>
</evidence>
<gene>
    <name evidence="2" type="ORF">TOPH_04530</name>
</gene>
<keyword evidence="3" id="KW-1185">Reference proteome</keyword>
<dbReference type="STRING" id="1163406.A0A0L0NAJ7"/>
<evidence type="ECO:0000256" key="1">
    <source>
        <dbReference type="SAM" id="MobiDB-lite"/>
    </source>
</evidence>
<dbReference type="EMBL" id="LFRF01000011">
    <property type="protein sequence ID" value="KND90805.1"/>
    <property type="molecule type" value="Genomic_DNA"/>
</dbReference>
<feature type="compositionally biased region" description="Low complexity" evidence="1">
    <location>
        <begin position="300"/>
        <end position="315"/>
    </location>
</feature>
<comment type="caution">
    <text evidence="2">The sequence shown here is derived from an EMBL/GenBank/DDBJ whole genome shotgun (WGS) entry which is preliminary data.</text>
</comment>
<name>A0A0L0NAJ7_TOLOC</name>
<reference evidence="2 3" key="1">
    <citation type="journal article" date="2015" name="BMC Genomics">
        <title>The genome of the truffle-parasite Tolypocladium ophioglossoides and the evolution of antifungal peptaibiotics.</title>
        <authorList>
            <person name="Quandt C.A."/>
            <person name="Bushley K.E."/>
            <person name="Spatafora J.W."/>
        </authorList>
    </citation>
    <scope>NUCLEOTIDE SEQUENCE [LARGE SCALE GENOMIC DNA]</scope>
    <source>
        <strain evidence="2 3">CBS 100239</strain>
    </source>
</reference>
<feature type="compositionally biased region" description="Low complexity" evidence="1">
    <location>
        <begin position="220"/>
        <end position="290"/>
    </location>
</feature>
<dbReference type="OrthoDB" id="5427833at2759"/>
<feature type="non-terminal residue" evidence="2">
    <location>
        <position position="337"/>
    </location>
</feature>
<proteinExistence type="predicted"/>
<evidence type="ECO:0000313" key="3">
    <source>
        <dbReference type="Proteomes" id="UP000036947"/>
    </source>
</evidence>
<dbReference type="AlphaFoldDB" id="A0A0L0NAJ7"/>
<organism evidence="2 3">
    <name type="scientific">Tolypocladium ophioglossoides (strain CBS 100239)</name>
    <name type="common">Snaketongue truffleclub</name>
    <name type="synonym">Elaphocordyceps ophioglossoides</name>
    <dbReference type="NCBI Taxonomy" id="1163406"/>
    <lineage>
        <taxon>Eukaryota</taxon>
        <taxon>Fungi</taxon>
        <taxon>Dikarya</taxon>
        <taxon>Ascomycota</taxon>
        <taxon>Pezizomycotina</taxon>
        <taxon>Sordariomycetes</taxon>
        <taxon>Hypocreomycetidae</taxon>
        <taxon>Hypocreales</taxon>
        <taxon>Ophiocordycipitaceae</taxon>
        <taxon>Tolypocladium</taxon>
    </lineage>
</organism>
<sequence>ECDGEHHGNGPGIAGTHGRLQPRARLPRPESLQAEDREPSVAYGIEALSQSCRLTGSPVTDCVSRGPSTRPRATLHRITHIPLSSPTAIELLRKPSLLDSREDAAGTNVSRPAGLNIPRRHHGEAEDGALGQTGRYTALGRNSVRSDTDAVQLPDDIVGCRLRDFTDKSCSFECEHSLAGAQSNIQASGGLVDVGPDTLLHQAQRGILVGALCGSGNDGRTTTATRTPPSPPQTTLRSSTRIPPAPTTSSATTTSTTSTTGTTSVSQPAGTSEPTTSSATSTAQPSSTSQDVTAAPPQPSTSDESTSSRTWSTTTAQPRQTLIPGSGGGTPFDFVAA</sequence>
<feature type="region of interest" description="Disordered" evidence="1">
    <location>
        <begin position="103"/>
        <end position="134"/>
    </location>
</feature>
<feature type="region of interest" description="Disordered" evidence="1">
    <location>
        <begin position="1"/>
        <end position="38"/>
    </location>
</feature>
<feature type="region of interest" description="Disordered" evidence="1">
    <location>
        <begin position="218"/>
        <end position="337"/>
    </location>
</feature>
<feature type="non-terminal residue" evidence="2">
    <location>
        <position position="1"/>
    </location>
</feature>